<dbReference type="InterPro" id="IPR003379">
    <property type="entry name" value="Carboxylase_cons_dom"/>
</dbReference>
<dbReference type="Gene3D" id="3.20.20.70">
    <property type="entry name" value="Aldolase class I"/>
    <property type="match status" value="1"/>
</dbReference>
<organism evidence="10">
    <name type="scientific">Moorella thermoacetica Y72</name>
    <dbReference type="NCBI Taxonomy" id="1325331"/>
    <lineage>
        <taxon>Bacteria</taxon>
        <taxon>Bacillati</taxon>
        <taxon>Bacillota</taxon>
        <taxon>Clostridia</taxon>
        <taxon>Neomoorellales</taxon>
        <taxon>Neomoorellaceae</taxon>
        <taxon>Neomoorella</taxon>
    </lineage>
</organism>
<dbReference type="InterPro" id="IPR011053">
    <property type="entry name" value="Single_hybrid_motif"/>
</dbReference>
<feature type="domain" description="Pyruvate carboxyltransferase" evidence="9">
    <location>
        <begin position="30"/>
        <end position="290"/>
    </location>
</feature>
<evidence type="ECO:0000256" key="3">
    <source>
        <dbReference type="ARBA" id="ARBA00022832"/>
    </source>
</evidence>
<evidence type="ECO:0000256" key="2">
    <source>
        <dbReference type="ARBA" id="ARBA00022516"/>
    </source>
</evidence>
<sequence>MAVAEPAMGNVALALARVFLYGGGAVLSQLKITDTTLRDGHQSLWATRMTTADMLPIIEKIDSVGYHSLEVWGGATFDVCMRFLDEDPWERLRTLKKYARRTPLQMLLRAQSLVGYQLYPDDVVRAFIARAAANGIDIIRIFDALNDLRNMEVPVEAAKKEGVHVQGTVVYTISPVHTTEHYLKTALELESMGVDSICIKDMAGLLAPFEAYKLVKLFKEKLHVPVQLHSHYIGGLAVGAYLEAARAGVDVVDTASVPLAFGASQPPVETVVRALEGTPYDTGLDLNLLFEIARYFDDLRRELGYERGVTRITDMWVFQHQVPGGMISNLVSQLKEQKAADRINEVLAEIPRVRADLGYPPLVTPTSQIVGTQAVLNVLLGERYKMVPGEVKNYVRGLYGRPPAPISEEIRRLIIGDEEPIQGRPADILEPRLEEARREIGDLARNEDDVVAYAMFPQIARKFFEKRQQGQLRPGRQSLPSRGQDKADAGGTAKMDLKDITQLIKALEETGITELNLESEGVKVMIRRGSGQGAAEIPAPEIKTAAEVLATDGGARETPVPAGDIIEVRAPMVGTFYRAPSPDAPPFVEVGTRVKAGQTLCIIEAMKLMNELTAETGGQVVAILAENGQPVEYGQVLFQIKKD</sequence>
<dbReference type="SUPFAM" id="SSF51569">
    <property type="entry name" value="Aldolase"/>
    <property type="match status" value="1"/>
</dbReference>
<dbReference type="InterPro" id="IPR000891">
    <property type="entry name" value="PYR_CT"/>
</dbReference>
<dbReference type="NCBIfam" id="NF006761">
    <property type="entry name" value="PRK09282.1"/>
    <property type="match status" value="1"/>
</dbReference>
<dbReference type="CDD" id="cd07937">
    <property type="entry name" value="DRE_TIM_PC_TC_5S"/>
    <property type="match status" value="1"/>
</dbReference>
<evidence type="ECO:0000256" key="4">
    <source>
        <dbReference type="ARBA" id="ARBA00023098"/>
    </source>
</evidence>
<dbReference type="PROSITE" id="PS50991">
    <property type="entry name" value="PYR_CT"/>
    <property type="match status" value="1"/>
</dbReference>
<evidence type="ECO:0000256" key="1">
    <source>
        <dbReference type="ARBA" id="ARBA00005194"/>
    </source>
</evidence>
<evidence type="ECO:0000259" key="9">
    <source>
        <dbReference type="PROSITE" id="PS50991"/>
    </source>
</evidence>
<dbReference type="InterPro" id="IPR000089">
    <property type="entry name" value="Biotin_lipoyl"/>
</dbReference>
<dbReference type="CDD" id="cd06850">
    <property type="entry name" value="biotinyl_domain"/>
    <property type="match status" value="1"/>
</dbReference>
<proteinExistence type="predicted"/>
<dbReference type="NCBIfam" id="TIGR00531">
    <property type="entry name" value="BCCP"/>
    <property type="match status" value="1"/>
</dbReference>
<dbReference type="PROSITE" id="PS50968">
    <property type="entry name" value="BIOTINYL_LIPOYL"/>
    <property type="match status" value="1"/>
</dbReference>
<keyword evidence="10" id="KW-0670">Pyruvate</keyword>
<dbReference type="AlphaFoldDB" id="A0A0S6UDZ0"/>
<dbReference type="InterPro" id="IPR013785">
    <property type="entry name" value="Aldolase_TIM"/>
</dbReference>
<evidence type="ECO:0000256" key="7">
    <source>
        <dbReference type="SAM" id="MobiDB-lite"/>
    </source>
</evidence>
<dbReference type="PROSITE" id="PS00188">
    <property type="entry name" value="BIOTIN"/>
    <property type="match status" value="1"/>
</dbReference>
<dbReference type="GO" id="GO:0006094">
    <property type="term" value="P:gluconeogenesis"/>
    <property type="evidence" value="ECO:0007669"/>
    <property type="project" value="TreeGrafter"/>
</dbReference>
<feature type="region of interest" description="Disordered" evidence="7">
    <location>
        <begin position="467"/>
        <end position="492"/>
    </location>
</feature>
<dbReference type="InterPro" id="IPR055268">
    <property type="entry name" value="PCB-like"/>
</dbReference>
<dbReference type="GO" id="GO:0016740">
    <property type="term" value="F:transferase activity"/>
    <property type="evidence" value="ECO:0007669"/>
    <property type="project" value="UniProtKB-KW"/>
</dbReference>
<keyword evidence="4" id="KW-0443">Lipid metabolism</keyword>
<comment type="pathway">
    <text evidence="1">Lipid metabolism; fatty acid biosynthesis.</text>
</comment>
<accession>A0A0S6UDZ0</accession>
<dbReference type="Pfam" id="PF00682">
    <property type="entry name" value="HMGL-like"/>
    <property type="match status" value="1"/>
</dbReference>
<dbReference type="Pfam" id="PF00364">
    <property type="entry name" value="Biotin_lipoyl"/>
    <property type="match status" value="1"/>
</dbReference>
<dbReference type="InterPro" id="IPR001249">
    <property type="entry name" value="AcCoA_biotinCC"/>
</dbReference>
<evidence type="ECO:0000259" key="8">
    <source>
        <dbReference type="PROSITE" id="PS50968"/>
    </source>
</evidence>
<evidence type="ECO:0000256" key="5">
    <source>
        <dbReference type="ARBA" id="ARBA00023160"/>
    </source>
</evidence>
<keyword evidence="3" id="KW-0276">Fatty acid metabolism</keyword>
<evidence type="ECO:0000256" key="6">
    <source>
        <dbReference type="ARBA" id="ARBA00023267"/>
    </source>
</evidence>
<dbReference type="EMBL" id="DF238840">
    <property type="protein sequence ID" value="GAF27313.1"/>
    <property type="molecule type" value="Genomic_DNA"/>
</dbReference>
<dbReference type="Gene3D" id="2.40.50.100">
    <property type="match status" value="1"/>
</dbReference>
<protein>
    <submittedName>
        <fullName evidence="10">Pyruvate/oxaloacetate carboxyltransferase</fullName>
    </submittedName>
</protein>
<dbReference type="GO" id="GO:0009317">
    <property type="term" value="C:acetyl-CoA carboxylase complex"/>
    <property type="evidence" value="ECO:0007669"/>
    <property type="project" value="InterPro"/>
</dbReference>
<dbReference type="PANTHER" id="PTHR43778">
    <property type="entry name" value="PYRUVATE CARBOXYLASE"/>
    <property type="match status" value="1"/>
</dbReference>
<dbReference type="Pfam" id="PF02436">
    <property type="entry name" value="PYC_OADA"/>
    <property type="match status" value="1"/>
</dbReference>
<dbReference type="UniPathway" id="UPA00094"/>
<keyword evidence="2" id="KW-0444">Lipid biosynthesis</keyword>
<dbReference type="PANTHER" id="PTHR43778:SF2">
    <property type="entry name" value="PYRUVATE CARBOXYLASE, MITOCHONDRIAL"/>
    <property type="match status" value="1"/>
</dbReference>
<dbReference type="InterPro" id="IPR001882">
    <property type="entry name" value="Biotin_BS"/>
</dbReference>
<evidence type="ECO:0000313" key="10">
    <source>
        <dbReference type="EMBL" id="GAF27313.1"/>
    </source>
</evidence>
<dbReference type="GO" id="GO:0006633">
    <property type="term" value="P:fatty acid biosynthetic process"/>
    <property type="evidence" value="ECO:0007669"/>
    <property type="project" value="UniProtKB-UniPathway"/>
</dbReference>
<dbReference type="GO" id="GO:0003989">
    <property type="term" value="F:acetyl-CoA carboxylase activity"/>
    <property type="evidence" value="ECO:0007669"/>
    <property type="project" value="InterPro"/>
</dbReference>
<dbReference type="FunFam" id="2.40.50.100:FF:000003">
    <property type="entry name" value="Acetyl-CoA carboxylase biotin carboxyl carrier protein"/>
    <property type="match status" value="1"/>
</dbReference>
<feature type="domain" description="Lipoyl-binding" evidence="8">
    <location>
        <begin position="565"/>
        <end position="641"/>
    </location>
</feature>
<dbReference type="SUPFAM" id="SSF51230">
    <property type="entry name" value="Single hybrid motif"/>
    <property type="match status" value="1"/>
</dbReference>
<dbReference type="Proteomes" id="UP000063718">
    <property type="component" value="Unassembled WGS sequence"/>
</dbReference>
<gene>
    <name evidence="10" type="ORF">MTY_2654</name>
</gene>
<dbReference type="SUPFAM" id="SSF89000">
    <property type="entry name" value="post-HMGL domain-like"/>
    <property type="match status" value="1"/>
</dbReference>
<dbReference type="GO" id="GO:0004736">
    <property type="term" value="F:pyruvate carboxylase activity"/>
    <property type="evidence" value="ECO:0007669"/>
    <property type="project" value="UniProtKB-ARBA"/>
</dbReference>
<name>A0A0S6UDZ0_NEOTH</name>
<keyword evidence="5" id="KW-0275">Fatty acid biosynthesis</keyword>
<reference evidence="10" key="1">
    <citation type="journal article" date="2014" name="Gene">
        <title>Genome-guided analysis of transformation efficiency and carbon dioxide assimilation by Moorella thermoacetica Y72.</title>
        <authorList>
            <person name="Tsukahara K."/>
            <person name="Kita A."/>
            <person name="Nakashimada Y."/>
            <person name="Hoshino T."/>
            <person name="Murakami K."/>
        </authorList>
    </citation>
    <scope>NUCLEOTIDE SEQUENCE [LARGE SCALE GENOMIC DNA]</scope>
    <source>
        <strain evidence="10">Y72</strain>
    </source>
</reference>
<keyword evidence="6" id="KW-0092">Biotin</keyword>
<dbReference type="PRINTS" id="PR01071">
    <property type="entry name" value="ACOABIOTINCC"/>
</dbReference>
<keyword evidence="10" id="KW-0808">Transferase</keyword>